<feature type="domain" description="PH" evidence="5">
    <location>
        <begin position="260"/>
        <end position="359"/>
    </location>
</feature>
<dbReference type="Gene3D" id="2.30.29.30">
    <property type="entry name" value="Pleckstrin-homology domain (PH domain)/Phosphotyrosine-binding domain (PTB)"/>
    <property type="match status" value="2"/>
</dbReference>
<dbReference type="InterPro" id="IPR001547">
    <property type="entry name" value="Glyco_hydro_5"/>
</dbReference>
<feature type="compositionally biased region" description="Polar residues" evidence="4">
    <location>
        <begin position="188"/>
        <end position="198"/>
    </location>
</feature>
<dbReference type="InterPro" id="IPR001849">
    <property type="entry name" value="PH_domain"/>
</dbReference>
<dbReference type="PANTHER" id="PTHR31263:SF0">
    <property type="entry name" value="CELLULASE FAMILY PROTEIN (AFU_ORTHOLOGUE AFUA_5G14560)"/>
    <property type="match status" value="1"/>
</dbReference>
<evidence type="ECO:0000256" key="1">
    <source>
        <dbReference type="ARBA" id="ARBA00005641"/>
    </source>
</evidence>
<dbReference type="EMBL" id="KN714753">
    <property type="protein sequence ID" value="KUI60537.1"/>
    <property type="molecule type" value="Genomic_DNA"/>
</dbReference>
<dbReference type="PROSITE" id="PS50003">
    <property type="entry name" value="PH_DOMAIN"/>
    <property type="match status" value="2"/>
</dbReference>
<keyword evidence="7" id="KW-1185">Reference proteome</keyword>
<keyword evidence="2" id="KW-0378">Hydrolase</keyword>
<sequence length="756" mass="84051">MADIQSTPTAFAASDPVKRSANINIPIPPASISLSPQNTASRFKNKLSIDTYSPVNQNGSFEFDRVIKSGHLQKRTQKTKNWKSVYLVYRPNTLSIYKDEKENKLRHKIYLSDLTAVTLLKDPKHKRENVFGFPVMPNDSFMLSGSLGRNNVDPGHILHDRDICFSSSPEPVDLAATGFRRPSYNPRRPSTTVESSGLSGAEMASHSDFSDSDVQRTHGVSIENLAVQSPPDSSGEPRPSFGARNASQVSGIHLEQDPDRILWQGWLWWLRSKGGVRQWKNCWAVLRPRNLILYKDESEYTVQFIIHMGMILNVVDIDPISKTKTHCLQVITEEKSYRFCTYDEESLIKCLGAFKSLLAKRKELEAKMAPSNASNAESNRVKLRCANWAGHMEAHLPEGLHKQPIGYLAGWLADQGFNCVRLTYSIDWALNPTLSVSDAFAQAATAANVPAADMADIYAQALVQNPFLANATTRDVYGEVIAQLWSRGVMTILDNHVSKASWCCNLTDGNGWWDTAAGYNAYNSRYFNTTLWLEGLQSVATWAATQTGVVGMSLRNEIRQFLLQGLNGPYNDWYDLVSQAAQAVHAANPDVLVIIGGVSSATDLSTVRTRALDRSAWAGKHVWEFHAYSFTVTFALDLGSCDVRKEEYGAFDGFLLTQGENYTAPLFLSEFGVDMTGGDYDGLSEGDSEYLSCLVGYMSGNDAEWAVWALQGSYYVRNGKVDYNETWGLLDSSWSTWRNAQFPGLLGAMWNVSQGP</sequence>
<evidence type="ECO:0000313" key="6">
    <source>
        <dbReference type="EMBL" id="KUI60537.1"/>
    </source>
</evidence>
<dbReference type="Proteomes" id="UP000078576">
    <property type="component" value="Unassembled WGS sequence"/>
</dbReference>
<gene>
    <name evidence="6" type="ORF">VP1G_07725</name>
</gene>
<accession>A0A194V948</accession>
<dbReference type="GO" id="GO:0004553">
    <property type="term" value="F:hydrolase activity, hydrolyzing O-glycosyl compounds"/>
    <property type="evidence" value="ECO:0007669"/>
    <property type="project" value="InterPro"/>
</dbReference>
<keyword evidence="3" id="KW-0326">Glycosidase</keyword>
<dbReference type="GO" id="GO:0000272">
    <property type="term" value="P:polysaccharide catabolic process"/>
    <property type="evidence" value="ECO:0007669"/>
    <property type="project" value="InterPro"/>
</dbReference>
<dbReference type="CDD" id="cd13299">
    <property type="entry name" value="PH2_PH_fungal"/>
    <property type="match status" value="1"/>
</dbReference>
<dbReference type="Gene3D" id="3.20.20.80">
    <property type="entry name" value="Glycosidases"/>
    <property type="match status" value="1"/>
</dbReference>
<dbReference type="SMART" id="SM00233">
    <property type="entry name" value="PH"/>
    <property type="match status" value="2"/>
</dbReference>
<evidence type="ECO:0000259" key="5">
    <source>
        <dbReference type="PROSITE" id="PS50003"/>
    </source>
</evidence>
<dbReference type="OrthoDB" id="442731at2759"/>
<reference evidence="7" key="1">
    <citation type="submission" date="2014-12" db="EMBL/GenBank/DDBJ databases">
        <title>Genome Sequence of Valsa Canker Pathogens Uncovers a Specific Adaption of Colonization on Woody Bark.</title>
        <authorList>
            <person name="Yin Z."/>
            <person name="Liu H."/>
            <person name="Gao X."/>
            <person name="Li Z."/>
            <person name="Song N."/>
            <person name="Ke X."/>
            <person name="Dai Q."/>
            <person name="Wu Y."/>
            <person name="Sun Y."/>
            <person name="Xu J.-R."/>
            <person name="Kang Z.K."/>
            <person name="Wang L."/>
            <person name="Huang L."/>
        </authorList>
    </citation>
    <scope>NUCLEOTIDE SEQUENCE [LARGE SCALE GENOMIC DNA]</scope>
    <source>
        <strain evidence="7">SXYL134</strain>
    </source>
</reference>
<name>A0A194V948_CYTMA</name>
<proteinExistence type="inferred from homology"/>
<dbReference type="PANTHER" id="PTHR31263">
    <property type="entry name" value="CELLULASE FAMILY PROTEIN (AFU_ORTHOLOGUE AFUA_5G14560)"/>
    <property type="match status" value="1"/>
</dbReference>
<dbReference type="InterPro" id="IPR017853">
    <property type="entry name" value="GH"/>
</dbReference>
<dbReference type="Pfam" id="PF00150">
    <property type="entry name" value="Cellulase"/>
    <property type="match status" value="1"/>
</dbReference>
<evidence type="ECO:0000256" key="4">
    <source>
        <dbReference type="SAM" id="MobiDB-lite"/>
    </source>
</evidence>
<dbReference type="SUPFAM" id="SSF51445">
    <property type="entry name" value="(Trans)glycosidases"/>
    <property type="match status" value="1"/>
</dbReference>
<feature type="region of interest" description="Disordered" evidence="4">
    <location>
        <begin position="176"/>
        <end position="244"/>
    </location>
</feature>
<dbReference type="InterPro" id="IPR011993">
    <property type="entry name" value="PH-like_dom_sf"/>
</dbReference>
<organism evidence="6 7">
    <name type="scientific">Cytospora mali</name>
    <name type="common">Apple Valsa canker fungus</name>
    <name type="synonym">Valsa mali</name>
    <dbReference type="NCBI Taxonomy" id="578113"/>
    <lineage>
        <taxon>Eukaryota</taxon>
        <taxon>Fungi</taxon>
        <taxon>Dikarya</taxon>
        <taxon>Ascomycota</taxon>
        <taxon>Pezizomycotina</taxon>
        <taxon>Sordariomycetes</taxon>
        <taxon>Sordariomycetidae</taxon>
        <taxon>Diaporthales</taxon>
        <taxon>Cytosporaceae</taxon>
        <taxon>Cytospora</taxon>
    </lineage>
</organism>
<comment type="similarity">
    <text evidence="1">Belongs to the glycosyl hydrolase 5 (cellulase A) family.</text>
</comment>
<dbReference type="AlphaFoldDB" id="A0A194V948"/>
<dbReference type="Pfam" id="PF00169">
    <property type="entry name" value="PH"/>
    <property type="match status" value="2"/>
</dbReference>
<evidence type="ECO:0000313" key="7">
    <source>
        <dbReference type="Proteomes" id="UP000078576"/>
    </source>
</evidence>
<evidence type="ECO:0000256" key="3">
    <source>
        <dbReference type="ARBA" id="ARBA00023295"/>
    </source>
</evidence>
<dbReference type="STRING" id="694573.A0A194V948"/>
<protein>
    <recommendedName>
        <fullName evidence="5">PH domain-containing protein</fullName>
    </recommendedName>
</protein>
<feature type="domain" description="PH" evidence="5">
    <location>
        <begin position="65"/>
        <end position="131"/>
    </location>
</feature>
<evidence type="ECO:0000256" key="2">
    <source>
        <dbReference type="ARBA" id="ARBA00022801"/>
    </source>
</evidence>
<dbReference type="SUPFAM" id="SSF50729">
    <property type="entry name" value="PH domain-like"/>
    <property type="match status" value="2"/>
</dbReference>